<evidence type="ECO:0000256" key="12">
    <source>
        <dbReference type="ARBA" id="ARBA00023306"/>
    </source>
</evidence>
<keyword evidence="16" id="KW-1133">Transmembrane helix</keyword>
<evidence type="ECO:0000256" key="11">
    <source>
        <dbReference type="ARBA" id="ARBA00023212"/>
    </source>
</evidence>
<evidence type="ECO:0000256" key="10">
    <source>
        <dbReference type="ARBA" id="ARBA00023175"/>
    </source>
</evidence>
<dbReference type="InterPro" id="IPR036961">
    <property type="entry name" value="Kinesin_motor_dom_sf"/>
</dbReference>
<feature type="compositionally biased region" description="Polar residues" evidence="15">
    <location>
        <begin position="422"/>
        <end position="433"/>
    </location>
</feature>
<evidence type="ECO:0000256" key="3">
    <source>
        <dbReference type="ARBA" id="ARBA00022618"/>
    </source>
</evidence>
<evidence type="ECO:0000313" key="18">
    <source>
        <dbReference type="Proteomes" id="UP000694866"/>
    </source>
</evidence>
<feature type="region of interest" description="Disordered" evidence="15">
    <location>
        <begin position="1080"/>
        <end position="1140"/>
    </location>
</feature>
<feature type="region of interest" description="Disordered" evidence="15">
    <location>
        <begin position="86"/>
        <end position="116"/>
    </location>
</feature>
<feature type="region of interest" description="Disordered" evidence="15">
    <location>
        <begin position="12"/>
        <end position="62"/>
    </location>
</feature>
<keyword evidence="8 14" id="KW-0067">ATP-binding</keyword>
<dbReference type="GO" id="GO:0008017">
    <property type="term" value="F:microtubule binding"/>
    <property type="evidence" value="ECO:0007669"/>
    <property type="project" value="InterPro"/>
</dbReference>
<feature type="compositionally biased region" description="Basic and acidic residues" evidence="15">
    <location>
        <begin position="524"/>
        <end position="551"/>
    </location>
</feature>
<dbReference type="InterPro" id="IPR019821">
    <property type="entry name" value="Kinesin_motor_CS"/>
</dbReference>
<proteinExistence type="inferred from homology"/>
<keyword evidence="18" id="KW-1185">Reference proteome</keyword>
<feature type="domain" description="Kinesin motor" evidence="17">
    <location>
        <begin position="590"/>
        <end position="922"/>
    </location>
</feature>
<evidence type="ECO:0000256" key="13">
    <source>
        <dbReference type="ARBA" id="ARBA00061030"/>
    </source>
</evidence>
<evidence type="ECO:0000256" key="9">
    <source>
        <dbReference type="ARBA" id="ARBA00023054"/>
    </source>
</evidence>
<evidence type="ECO:0000259" key="17">
    <source>
        <dbReference type="PROSITE" id="PS50067"/>
    </source>
</evidence>
<evidence type="ECO:0000256" key="14">
    <source>
        <dbReference type="PROSITE-ProRule" id="PRU00283"/>
    </source>
</evidence>
<dbReference type="InterPro" id="IPR027640">
    <property type="entry name" value="Kinesin-like_fam"/>
</dbReference>
<keyword evidence="10 14" id="KW-0505">Motor protein</keyword>
<dbReference type="CTD" id="32049"/>
<dbReference type="KEGG" id="fas:105273709"/>
<evidence type="ECO:0000256" key="16">
    <source>
        <dbReference type="SAM" id="Phobius"/>
    </source>
</evidence>
<evidence type="ECO:0000256" key="1">
    <source>
        <dbReference type="ARBA" id="ARBA00004647"/>
    </source>
</evidence>
<evidence type="ECO:0000256" key="5">
    <source>
        <dbReference type="ARBA" id="ARBA00022741"/>
    </source>
</evidence>
<protein>
    <submittedName>
        <fullName evidence="19 20">Kinesin-like protein Klp10A isoform X1</fullName>
    </submittedName>
</protein>
<dbReference type="GO" id="GO:0007019">
    <property type="term" value="P:microtubule depolymerization"/>
    <property type="evidence" value="ECO:0007669"/>
    <property type="project" value="TreeGrafter"/>
</dbReference>
<feature type="compositionally biased region" description="Low complexity" evidence="15">
    <location>
        <begin position="1080"/>
        <end position="1090"/>
    </location>
</feature>
<accession>A0A9R1UBM7</accession>
<keyword evidence="7" id="KW-0159">Chromosome partition</keyword>
<reference evidence="19 20" key="1">
    <citation type="submission" date="2025-04" db="UniProtKB">
        <authorList>
            <consortium name="RefSeq"/>
        </authorList>
    </citation>
    <scope>IDENTIFICATION</scope>
    <source>
        <strain evidence="19 20">USDA-PBARC FA_bdor</strain>
        <tissue evidence="19 20">Whole organism</tissue>
    </source>
</reference>
<keyword evidence="11" id="KW-0206">Cytoskeleton</keyword>
<keyword evidence="9" id="KW-0175">Coiled coil</keyword>
<feature type="compositionally biased region" description="Basic and acidic residues" evidence="15">
    <location>
        <begin position="288"/>
        <end position="301"/>
    </location>
</feature>
<dbReference type="Pfam" id="PF22923">
    <property type="entry name" value="KIF2A-like_1st"/>
    <property type="match status" value="1"/>
</dbReference>
<sequence>MGWFSKCVCGVKNAKSHPKRERNKKQNSKTSPGRGDIYVIQEQRNEETGGKRRNDNRDTEVNHVEKHQEIGLERQELVRVNEADRGTKDWSNGELPQTIDPNHQNYLRSPGHEEEFYDSLSESRSDETLQANSLKNKIDGEYRWQNGSPTFNHSNKLNPSSMVHGKCRASSDLWESSDKNRIASRVNDDNDTFEMLNNNLYNNNMSKDFDVKEGYHFALMDGGRLSVETIPQRSKFFREASIKKSGNEQDFRSGMNSCSFVIPFQENEAMVKGNRKKKIHSMIPKPSSRGETHHSSNDGMHETSNGRVHSAIVSGVNWESKSVTVEWFEKGETKGKEVEMDTILTLNPELTSKSMGPPQNNNMISTTRSRDSSDEEDENPDDLNNQDDGSLGRHGGQTSRNGLTSATLSHSTRPSIPVKAGSNRQIARQTGRPTNIMPPVSSINGHDSVSGLTSRRELENIPPTPTAPTFSNVTSSAISKTKQIQPPQTQQQPKQQQQQQQQQQEQLPSNQSQVENGRGRRSNVVKEVERLKKNREERRQRQAELKEEKEALMNLDPGNPNWEFLAMIREYQNSIDFRPLRESDAVEDHQITVCVRKRPLNRKEVNRKEVDVISVPSKDQMVVHEPKSKVDLTKYLDNQLFRFDYAFDETCTNEIVYKYTAKPLVQTIFEGGMATCFAYGQTGSGKTHTMGGDFNGKTQDCKKGIYAMVAKDVFKYLKLPKYRGLNLVISASFFEIYSGKVFDLLADKEKLRVLEDGKQQVQIVGLTEKVVETCDEVLKLIQNGNSARTSGQTSANSNSSRSHAVFQIVVRSPGTHKIHGKFSLIDLAGNERGADTSSANRQTRMEGAEINKSLLALKECIRALGRKGTHLPFRASKLTQVLRDSFIGEKSRTCMIAMISPGMSSCEHSLNTLRYADRVKELAATDPTEMKASPTDDDQLFKIDEQGNDSVLSDSDLAQLRSLNEGELSQDLYTFHEAVSALQLMEEEVLDTHKLVMENTPRFLNAARGVFTTTHEVDYDQEDASSNPSEKTFLELIGNFGGGGESLDASINDWDEDMSRKCVITPLSITRSPWKFECQESSSSSELSQEMTKTSKLMKKKETYASAPMRKTTERALARDSASKRSSTPRRRWSLTTKKTTSKYSWTGQFRAKRSIFTRNPSTVEEKKEFLSLTRTPSPVDSGFLYGRDPETEAKVFQLNTTRTIRRNTSESMDSLNDDLKIDDDWWKSEDEGRHFCEAESDPKIADDFVNLSDFGKVNVLRQRFGRMKRPSWINADNSDVLTMNDLYVNDNDDYNGAFDLSNVPRYGDSDEEKGSFYCRAKDFFLAFLVNVLMFAFLPVIYITIFIYMHGDDD</sequence>
<dbReference type="PANTHER" id="PTHR47971:SF8">
    <property type="entry name" value="KINESIN-LIKE PROTEIN"/>
    <property type="match status" value="1"/>
</dbReference>
<feature type="compositionally biased region" description="Polar residues" evidence="15">
    <location>
        <begin position="467"/>
        <end position="482"/>
    </location>
</feature>
<feature type="binding site" evidence="14">
    <location>
        <begin position="680"/>
        <end position="687"/>
    </location>
    <ligand>
        <name>ATP</name>
        <dbReference type="ChEBI" id="CHEBI:30616"/>
    </ligand>
</feature>
<dbReference type="PROSITE" id="PS50067">
    <property type="entry name" value="KINESIN_MOTOR_2"/>
    <property type="match status" value="1"/>
</dbReference>
<feature type="compositionally biased region" description="Basic residues" evidence="15">
    <location>
        <begin position="14"/>
        <end position="27"/>
    </location>
</feature>
<dbReference type="SMART" id="SM00129">
    <property type="entry name" value="KISc"/>
    <property type="match status" value="1"/>
</dbReference>
<accession>A0A9R1TSR1</accession>
<keyword evidence="12" id="KW-0131">Cell cycle</keyword>
<dbReference type="OrthoDB" id="3176171at2759"/>
<feature type="region of interest" description="Disordered" evidence="15">
    <location>
        <begin position="347"/>
        <end position="551"/>
    </location>
</feature>
<evidence type="ECO:0000313" key="19">
    <source>
        <dbReference type="RefSeq" id="XP_011314603.1"/>
    </source>
</evidence>
<gene>
    <name evidence="19 20" type="primary">Klp10A</name>
</gene>
<keyword evidence="16" id="KW-0472">Membrane</keyword>
<keyword evidence="5 14" id="KW-0547">Nucleotide-binding</keyword>
<dbReference type="InterPro" id="IPR027417">
    <property type="entry name" value="P-loop_NTPase"/>
</dbReference>
<keyword evidence="3" id="KW-0132">Cell division</keyword>
<dbReference type="GO" id="GO:0005524">
    <property type="term" value="F:ATP binding"/>
    <property type="evidence" value="ECO:0007669"/>
    <property type="project" value="UniProtKB-UniRule"/>
</dbReference>
<name>A0A9R1UBM7_9HYME</name>
<evidence type="ECO:0000256" key="7">
    <source>
        <dbReference type="ARBA" id="ARBA00022829"/>
    </source>
</evidence>
<dbReference type="GO" id="GO:0051301">
    <property type="term" value="P:cell division"/>
    <property type="evidence" value="ECO:0007669"/>
    <property type="project" value="UniProtKB-KW"/>
</dbReference>
<dbReference type="PRINTS" id="PR00380">
    <property type="entry name" value="KINESINHEAVY"/>
</dbReference>
<dbReference type="FunFam" id="3.40.850.10:FF:000012">
    <property type="entry name" value="Kinesin-like protein"/>
    <property type="match status" value="1"/>
</dbReference>
<evidence type="ECO:0000256" key="8">
    <source>
        <dbReference type="ARBA" id="ARBA00022840"/>
    </source>
</evidence>
<organism evidence="18 19">
    <name type="scientific">Fopius arisanus</name>
    <dbReference type="NCBI Taxonomy" id="64838"/>
    <lineage>
        <taxon>Eukaryota</taxon>
        <taxon>Metazoa</taxon>
        <taxon>Ecdysozoa</taxon>
        <taxon>Arthropoda</taxon>
        <taxon>Hexapoda</taxon>
        <taxon>Insecta</taxon>
        <taxon>Pterygota</taxon>
        <taxon>Neoptera</taxon>
        <taxon>Endopterygota</taxon>
        <taxon>Hymenoptera</taxon>
        <taxon>Apocrita</taxon>
        <taxon>Ichneumonoidea</taxon>
        <taxon>Braconidae</taxon>
        <taxon>Opiinae</taxon>
        <taxon>Fopius</taxon>
    </lineage>
</organism>
<dbReference type="RefSeq" id="XP_011314604.1">
    <property type="nucleotide sequence ID" value="XM_011316302.1"/>
</dbReference>
<dbReference type="CDD" id="cd01367">
    <property type="entry name" value="KISc_KIF2_like"/>
    <property type="match status" value="1"/>
</dbReference>
<feature type="region of interest" description="Disordered" evidence="15">
    <location>
        <begin position="281"/>
        <end position="305"/>
    </location>
</feature>
<dbReference type="GO" id="GO:0007018">
    <property type="term" value="P:microtubule-based movement"/>
    <property type="evidence" value="ECO:0007669"/>
    <property type="project" value="InterPro"/>
</dbReference>
<dbReference type="GO" id="GO:0000922">
    <property type="term" value="C:spindle pole"/>
    <property type="evidence" value="ECO:0007669"/>
    <property type="project" value="UniProtKB-SubCell"/>
</dbReference>
<feature type="compositionally biased region" description="Polar residues" evidence="15">
    <location>
        <begin position="396"/>
        <end position="414"/>
    </location>
</feature>
<feature type="compositionally biased region" description="Polar residues" evidence="15">
    <location>
        <begin position="441"/>
        <end position="453"/>
    </location>
</feature>
<dbReference type="PROSITE" id="PS00411">
    <property type="entry name" value="KINESIN_MOTOR_1"/>
    <property type="match status" value="1"/>
</dbReference>
<dbReference type="GO" id="GO:0005828">
    <property type="term" value="C:kinetochore microtubule"/>
    <property type="evidence" value="ECO:0007669"/>
    <property type="project" value="UniProtKB-ARBA"/>
</dbReference>
<dbReference type="RefSeq" id="XP_011314603.1">
    <property type="nucleotide sequence ID" value="XM_011316301.1"/>
</dbReference>
<dbReference type="GO" id="GO:0003777">
    <property type="term" value="F:microtubule motor activity"/>
    <property type="evidence" value="ECO:0007669"/>
    <property type="project" value="InterPro"/>
</dbReference>
<feature type="compositionally biased region" description="Basic and acidic residues" evidence="15">
    <location>
        <begin position="1111"/>
        <end position="1123"/>
    </location>
</feature>
<evidence type="ECO:0000256" key="6">
    <source>
        <dbReference type="ARBA" id="ARBA00022776"/>
    </source>
</evidence>
<dbReference type="GeneID" id="105273709"/>
<dbReference type="InterPro" id="IPR001752">
    <property type="entry name" value="Kinesin_motor_dom"/>
</dbReference>
<evidence type="ECO:0000313" key="20">
    <source>
        <dbReference type="RefSeq" id="XP_011314604.1"/>
    </source>
</evidence>
<feature type="transmembrane region" description="Helical" evidence="16">
    <location>
        <begin position="1324"/>
        <end position="1349"/>
    </location>
</feature>
<feature type="compositionally biased region" description="Acidic residues" evidence="15">
    <location>
        <begin position="373"/>
        <end position="385"/>
    </location>
</feature>
<evidence type="ECO:0000256" key="2">
    <source>
        <dbReference type="ARBA" id="ARBA00022490"/>
    </source>
</evidence>
<feature type="compositionally biased region" description="Basic and acidic residues" evidence="15">
    <location>
        <begin position="43"/>
        <end position="62"/>
    </location>
</feature>
<keyword evidence="16" id="KW-0812">Transmembrane</keyword>
<dbReference type="Proteomes" id="UP000694866">
    <property type="component" value="Unplaced"/>
</dbReference>
<dbReference type="Pfam" id="PF00225">
    <property type="entry name" value="Kinesin"/>
    <property type="match status" value="1"/>
</dbReference>
<keyword evidence="2" id="KW-0963">Cytoplasm</keyword>
<comment type="subcellular location">
    <subcellularLocation>
        <location evidence="1">Cytoplasm</location>
        <location evidence="1">Cytoskeleton</location>
        <location evidence="1">Spindle pole</location>
    </subcellularLocation>
</comment>
<comment type="similarity">
    <text evidence="13">Belongs to the TRAFAC class myosin-kinesin ATPase superfamily. Kinesin family. KIN-13 subfamily.</text>
</comment>
<evidence type="ECO:0000256" key="4">
    <source>
        <dbReference type="ARBA" id="ARBA00022701"/>
    </source>
</evidence>
<dbReference type="PANTHER" id="PTHR47971">
    <property type="entry name" value="KINESIN-RELATED PROTEIN 6"/>
    <property type="match status" value="1"/>
</dbReference>
<dbReference type="Gene3D" id="3.40.850.10">
    <property type="entry name" value="Kinesin motor domain"/>
    <property type="match status" value="1"/>
</dbReference>
<feature type="compositionally biased region" description="Low complexity" evidence="15">
    <location>
        <begin position="483"/>
        <end position="513"/>
    </location>
</feature>
<evidence type="ECO:0000256" key="15">
    <source>
        <dbReference type="SAM" id="MobiDB-lite"/>
    </source>
</evidence>
<keyword evidence="4" id="KW-0493">Microtubule</keyword>
<dbReference type="SUPFAM" id="SSF52540">
    <property type="entry name" value="P-loop containing nucleoside triphosphate hydrolases"/>
    <property type="match status" value="1"/>
</dbReference>
<dbReference type="InterPro" id="IPR054473">
    <property type="entry name" value="KIF2A-like_N"/>
</dbReference>
<keyword evidence="6" id="KW-0498">Mitosis</keyword>
<feature type="compositionally biased region" description="Polar residues" evidence="15">
    <location>
        <begin position="347"/>
        <end position="367"/>
    </location>
</feature>
<dbReference type="GO" id="GO:0007059">
    <property type="term" value="P:chromosome segregation"/>
    <property type="evidence" value="ECO:0007669"/>
    <property type="project" value="UniProtKB-KW"/>
</dbReference>